<reference evidence="7" key="2">
    <citation type="submission" date="2018-04" db="EMBL/GenBank/DDBJ databases">
        <title>Leveraging single-cell genomics to expand the Fungal Tree of Life.</title>
        <authorList>
            <consortium name="DOE Joint Genome Institute"/>
            <person name="Ahrendt S.R."/>
            <person name="Quandt C.A."/>
            <person name="Ciobanu D."/>
            <person name="Clum A."/>
            <person name="Salamov A."/>
            <person name="Andreopoulos B."/>
            <person name="Cheng J.-F."/>
            <person name="Woyke T."/>
            <person name="Pelin A."/>
            <person name="Henrissat B."/>
            <person name="Benny G.L."/>
            <person name="Smith M.E."/>
            <person name="James T.Y."/>
            <person name="Grigoriev I.V."/>
        </authorList>
    </citation>
    <scope>NUCLEOTIDE SEQUENCE</scope>
    <source>
        <strain evidence="7">ATCC 52028</strain>
    </source>
</reference>
<evidence type="ECO:0000256" key="4">
    <source>
        <dbReference type="PROSITE-ProRule" id="PRU00125"/>
    </source>
</evidence>
<sequence>MSETTLNAQDRPLLDQCAKCEQDVLVQAEAYLITEFDAVFHISCFVCEMCGSSFSQASPFVPWNGRPYCQGCHAIKMHSVCAACHEPIRFNDPEGPELMALGKHWHARHLACCICGDVMIRDLANGRARPVPHLEYEGRVYCQTDFPTTPQPQCARCGEGVSADSVAAIGKVWHRRCFTCVDCDCAFPSKTFYVSDGQPTCRRDFHIHNGSICGTCDEPIEGPCAHIPDLKARFHPECFCCVECSKPLESTYFKYKGMPYCEMDMRRLYKSRKYARYEGGGQAD</sequence>
<dbReference type="OrthoDB" id="1112565at2759"/>
<dbReference type="PANTHER" id="PTHR24214:SF38">
    <property type="entry name" value="PDZ AND LIM DOMAIN PROTEIN ZASP-RELATED"/>
    <property type="match status" value="1"/>
</dbReference>
<dbReference type="Pfam" id="PF00412">
    <property type="entry name" value="LIM"/>
    <property type="match status" value="4"/>
</dbReference>
<gene>
    <name evidence="6" type="ORF">CAUPRSCDRAFT_5946</name>
    <name evidence="7" type="ORF">CXG81DRAFT_12473</name>
</gene>
<dbReference type="GO" id="GO:0001725">
    <property type="term" value="C:stress fiber"/>
    <property type="evidence" value="ECO:0007669"/>
    <property type="project" value="TreeGrafter"/>
</dbReference>
<dbReference type="SUPFAM" id="SSF57716">
    <property type="entry name" value="Glucocorticoid receptor-like (DNA-binding domain)"/>
    <property type="match status" value="3"/>
</dbReference>
<feature type="domain" description="LIM zinc-binding" evidence="5">
    <location>
        <begin position="152"/>
        <end position="211"/>
    </location>
</feature>
<reference evidence="8 9" key="1">
    <citation type="journal article" date="2018" name="Nat. Microbiol.">
        <title>Leveraging single-cell genomics to expand the fungal tree of life.</title>
        <authorList>
            <person name="Ahrendt S.R."/>
            <person name="Quandt C.A."/>
            <person name="Ciobanu D."/>
            <person name="Clum A."/>
            <person name="Salamov A."/>
            <person name="Andreopoulos B."/>
            <person name="Cheng J.F."/>
            <person name="Woyke T."/>
            <person name="Pelin A."/>
            <person name="Henrissat B."/>
            <person name="Reynolds N.K."/>
            <person name="Benny G.L."/>
            <person name="Smith M.E."/>
            <person name="James T.Y."/>
            <person name="Grigoriev I.V."/>
        </authorList>
    </citation>
    <scope>NUCLEOTIDE SEQUENCE [LARGE SCALE GENOMIC DNA]</scope>
    <source>
        <strain evidence="8 9">ATCC 52028</strain>
    </source>
</reference>
<evidence type="ECO:0000256" key="3">
    <source>
        <dbReference type="ARBA" id="ARBA00023038"/>
    </source>
</evidence>
<protein>
    <recommendedName>
        <fullName evidence="5">LIM zinc-binding domain-containing protein</fullName>
    </recommendedName>
</protein>
<keyword evidence="2 4" id="KW-0862">Zinc</keyword>
<organism evidence="7 9">
    <name type="scientific">Caulochytrium protostelioides</name>
    <dbReference type="NCBI Taxonomy" id="1555241"/>
    <lineage>
        <taxon>Eukaryota</taxon>
        <taxon>Fungi</taxon>
        <taxon>Fungi incertae sedis</taxon>
        <taxon>Chytridiomycota</taxon>
        <taxon>Chytridiomycota incertae sedis</taxon>
        <taxon>Chytridiomycetes</taxon>
        <taxon>Caulochytriales</taxon>
        <taxon>Caulochytriaceae</taxon>
        <taxon>Caulochytrium</taxon>
    </lineage>
</organism>
<evidence type="ECO:0000313" key="6">
    <source>
        <dbReference type="EMBL" id="RKO97800.1"/>
    </source>
</evidence>
<dbReference type="GO" id="GO:0046872">
    <property type="term" value="F:metal ion binding"/>
    <property type="evidence" value="ECO:0007669"/>
    <property type="project" value="UniProtKB-KW"/>
</dbReference>
<accession>A0A4P9X765</accession>
<evidence type="ECO:0000256" key="2">
    <source>
        <dbReference type="ARBA" id="ARBA00022833"/>
    </source>
</evidence>
<dbReference type="SMART" id="SM00132">
    <property type="entry name" value="LIM"/>
    <property type="match status" value="4"/>
</dbReference>
<evidence type="ECO:0000313" key="8">
    <source>
        <dbReference type="Proteomes" id="UP000268535"/>
    </source>
</evidence>
<dbReference type="InterPro" id="IPR001781">
    <property type="entry name" value="Znf_LIM"/>
</dbReference>
<dbReference type="PROSITE" id="PS50023">
    <property type="entry name" value="LIM_DOMAIN_2"/>
    <property type="match status" value="3"/>
</dbReference>
<evidence type="ECO:0000313" key="7">
    <source>
        <dbReference type="EMBL" id="RKP01055.1"/>
    </source>
</evidence>
<reference evidence="6" key="3">
    <citation type="submission" date="2018-08" db="EMBL/GenBank/DDBJ databases">
        <title>Leveraging single-cell genomics to expand the Fungal Tree of Life.</title>
        <authorList>
            <consortium name="DOE Joint Genome Institute"/>
            <person name="Ahrendt S.R."/>
            <person name="Quandt C.A."/>
            <person name="Ciobanu D."/>
            <person name="Clum A."/>
            <person name="Salamov A."/>
            <person name="Andreopoulos B."/>
            <person name="Cheng J.-F."/>
            <person name="Woyke T."/>
            <person name="Pelin A."/>
            <person name="Henrissat B."/>
            <person name="Reynolds N."/>
            <person name="Benny G.L."/>
            <person name="Smith M.E."/>
            <person name="James T.Y."/>
            <person name="Grigoriev I.V."/>
        </authorList>
    </citation>
    <scope>NUCLEOTIDE SEQUENCE</scope>
    <source>
        <strain evidence="6">ATCC 52028</strain>
    </source>
</reference>
<dbReference type="InterPro" id="IPR050604">
    <property type="entry name" value="PDZ-LIM_domain"/>
</dbReference>
<dbReference type="EMBL" id="ML014187">
    <property type="protein sequence ID" value="RKP01055.1"/>
    <property type="molecule type" value="Genomic_DNA"/>
</dbReference>
<dbReference type="Gene3D" id="2.10.110.10">
    <property type="entry name" value="Cysteine Rich Protein"/>
    <property type="match status" value="4"/>
</dbReference>
<dbReference type="PROSITE" id="PS00478">
    <property type="entry name" value="LIM_DOMAIN_1"/>
    <property type="match status" value="3"/>
</dbReference>
<dbReference type="GO" id="GO:0031941">
    <property type="term" value="C:filamentous actin"/>
    <property type="evidence" value="ECO:0007669"/>
    <property type="project" value="TreeGrafter"/>
</dbReference>
<evidence type="ECO:0000313" key="9">
    <source>
        <dbReference type="Proteomes" id="UP000274922"/>
    </source>
</evidence>
<proteinExistence type="predicted"/>
<dbReference type="AlphaFoldDB" id="A0A4P9X765"/>
<feature type="domain" description="LIM zinc-binding" evidence="5">
    <location>
        <begin position="15"/>
        <end position="79"/>
    </location>
</feature>
<evidence type="ECO:0000259" key="5">
    <source>
        <dbReference type="PROSITE" id="PS50023"/>
    </source>
</evidence>
<dbReference type="GO" id="GO:0051371">
    <property type="term" value="F:muscle alpha-actinin binding"/>
    <property type="evidence" value="ECO:0007669"/>
    <property type="project" value="TreeGrafter"/>
</dbReference>
<keyword evidence="1 4" id="KW-0479">Metal-binding</keyword>
<evidence type="ECO:0000256" key="1">
    <source>
        <dbReference type="ARBA" id="ARBA00022723"/>
    </source>
</evidence>
<dbReference type="Proteomes" id="UP000268535">
    <property type="component" value="Unassembled WGS sequence"/>
</dbReference>
<dbReference type="GO" id="GO:0003779">
    <property type="term" value="F:actin binding"/>
    <property type="evidence" value="ECO:0007669"/>
    <property type="project" value="TreeGrafter"/>
</dbReference>
<dbReference type="GO" id="GO:0030036">
    <property type="term" value="P:actin cytoskeleton organization"/>
    <property type="evidence" value="ECO:0007669"/>
    <property type="project" value="TreeGrafter"/>
</dbReference>
<feature type="domain" description="LIM zinc-binding" evidence="5">
    <location>
        <begin position="212"/>
        <end position="271"/>
    </location>
</feature>
<dbReference type="EMBL" id="ML009164">
    <property type="protein sequence ID" value="RKO97800.1"/>
    <property type="molecule type" value="Genomic_DNA"/>
</dbReference>
<dbReference type="PANTHER" id="PTHR24214">
    <property type="entry name" value="PDZ AND LIM DOMAIN PROTEIN ZASP"/>
    <property type="match status" value="1"/>
</dbReference>
<dbReference type="STRING" id="1555241.A0A4P9X765"/>
<keyword evidence="3 4" id="KW-0440">LIM domain</keyword>
<name>A0A4P9X765_9FUNG</name>
<keyword evidence="9" id="KW-1185">Reference proteome</keyword>
<dbReference type="Proteomes" id="UP000274922">
    <property type="component" value="Unassembled WGS sequence"/>
</dbReference>
<dbReference type="CDD" id="cd08368">
    <property type="entry name" value="LIM"/>
    <property type="match status" value="1"/>
</dbReference>